<dbReference type="OrthoDB" id="5858677at2759"/>
<dbReference type="SUPFAM" id="SSF56436">
    <property type="entry name" value="C-type lectin-like"/>
    <property type="match status" value="1"/>
</dbReference>
<evidence type="ECO:0000313" key="2">
    <source>
        <dbReference type="EnsemblMetazoa" id="CPIJ018154-PA"/>
    </source>
</evidence>
<dbReference type="EMBL" id="DS232974">
    <property type="protein sequence ID" value="EDS27149.1"/>
    <property type="molecule type" value="Genomic_DNA"/>
</dbReference>
<dbReference type="AlphaFoldDB" id="B0XFZ1"/>
<dbReference type="InterPro" id="IPR016187">
    <property type="entry name" value="CTDL_fold"/>
</dbReference>
<gene>
    <name evidence="2" type="primary">6052276</name>
    <name evidence="1" type="ORF">CpipJ_CPIJ018154</name>
</gene>
<dbReference type="PANTHER" id="PTHR45784:SF5">
    <property type="entry name" value="C-TYPE LECTIN DOMAIN FAMILY 20 MEMBER A-RELATED"/>
    <property type="match status" value="1"/>
</dbReference>
<sequence length="139" mass="15901">MRLQRPRTAILYASMAYWGAVNISNTWTLPQDGFTVFYRYFRDKISWFEADAVCQFHHANLVTAGGANDDDDDDGKPKMNGGNKFVLSDRTKRKVRVCDVVDNGVQFDAARAFLKELDVTNPVWIGLMRPENSARFTWT</sequence>
<reference evidence="1" key="1">
    <citation type="submission" date="2007-03" db="EMBL/GenBank/DDBJ databases">
        <title>Annotation of Culex pipiens quinquefasciatus.</title>
        <authorList>
            <consortium name="The Broad Institute Genome Sequencing Platform"/>
            <person name="Atkinson P.W."/>
            <person name="Hemingway J."/>
            <person name="Christensen B.M."/>
            <person name="Higgs S."/>
            <person name="Kodira C."/>
            <person name="Hannick L."/>
            <person name="Megy K."/>
            <person name="O'Leary S."/>
            <person name="Pearson M."/>
            <person name="Haas B.J."/>
            <person name="Mauceli E."/>
            <person name="Wortman J.R."/>
            <person name="Lee N.H."/>
            <person name="Guigo R."/>
            <person name="Stanke M."/>
            <person name="Alvarado L."/>
            <person name="Amedeo P."/>
            <person name="Antoine C.H."/>
            <person name="Arensburger P."/>
            <person name="Bidwell S.L."/>
            <person name="Crawford M."/>
            <person name="Camaro F."/>
            <person name="Devon K."/>
            <person name="Engels R."/>
            <person name="Hammond M."/>
            <person name="Howarth C."/>
            <person name="Koehrsen M."/>
            <person name="Lawson D."/>
            <person name="Montgomery P."/>
            <person name="Nene V."/>
            <person name="Nusbaum C."/>
            <person name="Puiu D."/>
            <person name="Romero-Severson J."/>
            <person name="Severson D.W."/>
            <person name="Shumway M."/>
            <person name="Sisk P."/>
            <person name="Stolte C."/>
            <person name="Zeng Q."/>
            <person name="Eisenstadt E."/>
            <person name="Fraser-Liggett C."/>
            <person name="Strausberg R."/>
            <person name="Galagan J."/>
            <person name="Birren B."/>
            <person name="Collins F.H."/>
        </authorList>
    </citation>
    <scope>NUCLEOTIDE SEQUENCE [LARGE SCALE GENOMIC DNA]</scope>
    <source>
        <strain evidence="1">JHB</strain>
    </source>
</reference>
<reference evidence="2" key="2">
    <citation type="submission" date="2020-05" db="UniProtKB">
        <authorList>
            <consortium name="EnsemblMetazoa"/>
        </authorList>
    </citation>
    <scope>IDENTIFICATION</scope>
    <source>
        <strain evidence="2">JHB</strain>
    </source>
</reference>
<evidence type="ECO:0000313" key="1">
    <source>
        <dbReference type="EMBL" id="EDS27149.1"/>
    </source>
</evidence>
<dbReference type="KEGG" id="cqu:CpipJ_CPIJ018154"/>
<evidence type="ECO:0008006" key="4">
    <source>
        <dbReference type="Google" id="ProtNLM"/>
    </source>
</evidence>
<evidence type="ECO:0000313" key="3">
    <source>
        <dbReference type="Proteomes" id="UP000002320"/>
    </source>
</evidence>
<dbReference type="HOGENOM" id="CLU_1847079_0_0_1"/>
<dbReference type="InterPro" id="IPR016186">
    <property type="entry name" value="C-type_lectin-like/link_sf"/>
</dbReference>
<dbReference type="EnsemblMetazoa" id="CPIJ018154-RA">
    <property type="protein sequence ID" value="CPIJ018154-PA"/>
    <property type="gene ID" value="CPIJ018154"/>
</dbReference>
<protein>
    <recommendedName>
        <fullName evidence="4">C-type lectin domain-containing protein</fullName>
    </recommendedName>
</protein>
<keyword evidence="3" id="KW-1185">Reference proteome</keyword>
<dbReference type="Gene3D" id="3.10.100.10">
    <property type="entry name" value="Mannose-Binding Protein A, subunit A"/>
    <property type="match status" value="1"/>
</dbReference>
<dbReference type="eggNOG" id="KOG4297">
    <property type="taxonomic scope" value="Eukaryota"/>
</dbReference>
<dbReference type="InParanoid" id="B0XFZ1"/>
<dbReference type="VEuPathDB" id="VectorBase:CQUJHB017578"/>
<dbReference type="PANTHER" id="PTHR45784">
    <property type="entry name" value="C-TYPE LECTIN DOMAIN FAMILY 20 MEMBER A-RELATED"/>
    <property type="match status" value="1"/>
</dbReference>
<proteinExistence type="predicted"/>
<accession>B0XFZ1</accession>
<dbReference type="CDD" id="cd00037">
    <property type="entry name" value="CLECT"/>
    <property type="match status" value="1"/>
</dbReference>
<organism>
    <name type="scientific">Culex quinquefasciatus</name>
    <name type="common">Southern house mosquito</name>
    <name type="synonym">Culex pungens</name>
    <dbReference type="NCBI Taxonomy" id="7176"/>
    <lineage>
        <taxon>Eukaryota</taxon>
        <taxon>Metazoa</taxon>
        <taxon>Ecdysozoa</taxon>
        <taxon>Arthropoda</taxon>
        <taxon>Hexapoda</taxon>
        <taxon>Insecta</taxon>
        <taxon>Pterygota</taxon>
        <taxon>Neoptera</taxon>
        <taxon>Endopterygota</taxon>
        <taxon>Diptera</taxon>
        <taxon>Nematocera</taxon>
        <taxon>Culicoidea</taxon>
        <taxon>Culicidae</taxon>
        <taxon>Culicinae</taxon>
        <taxon>Culicini</taxon>
        <taxon>Culex</taxon>
        <taxon>Culex</taxon>
    </lineage>
</organism>
<dbReference type="Proteomes" id="UP000002320">
    <property type="component" value="Unassembled WGS sequence"/>
</dbReference>
<name>B0XFZ1_CULQU</name>
<dbReference type="VEuPathDB" id="VectorBase:CPIJ018154"/>